<keyword evidence="2" id="KW-1185">Reference proteome</keyword>
<name>A0ACC1T3S1_9APHY</name>
<evidence type="ECO:0000313" key="1">
    <source>
        <dbReference type="EMBL" id="KAJ3552400.1"/>
    </source>
</evidence>
<organism evidence="1 2">
    <name type="scientific">Phlebia brevispora</name>
    <dbReference type="NCBI Taxonomy" id="194682"/>
    <lineage>
        <taxon>Eukaryota</taxon>
        <taxon>Fungi</taxon>
        <taxon>Dikarya</taxon>
        <taxon>Basidiomycota</taxon>
        <taxon>Agaricomycotina</taxon>
        <taxon>Agaricomycetes</taxon>
        <taxon>Polyporales</taxon>
        <taxon>Meruliaceae</taxon>
        <taxon>Phlebia</taxon>
    </lineage>
</organism>
<dbReference type="Proteomes" id="UP001148662">
    <property type="component" value="Unassembled WGS sequence"/>
</dbReference>
<reference evidence="1" key="1">
    <citation type="submission" date="2022-07" db="EMBL/GenBank/DDBJ databases">
        <title>Genome Sequence of Phlebia brevispora.</title>
        <authorList>
            <person name="Buettner E."/>
        </authorList>
    </citation>
    <scope>NUCLEOTIDE SEQUENCE</scope>
    <source>
        <strain evidence="1">MPL23</strain>
    </source>
</reference>
<protein>
    <submittedName>
        <fullName evidence="1">Uncharacterized protein</fullName>
    </submittedName>
</protein>
<proteinExistence type="predicted"/>
<comment type="caution">
    <text evidence="1">The sequence shown here is derived from an EMBL/GenBank/DDBJ whole genome shotgun (WGS) entry which is preliminary data.</text>
</comment>
<evidence type="ECO:0000313" key="2">
    <source>
        <dbReference type="Proteomes" id="UP001148662"/>
    </source>
</evidence>
<gene>
    <name evidence="1" type="ORF">NM688_g4170</name>
</gene>
<dbReference type="EMBL" id="JANHOG010000665">
    <property type="protein sequence ID" value="KAJ3552400.1"/>
    <property type="molecule type" value="Genomic_DNA"/>
</dbReference>
<accession>A0ACC1T3S1</accession>
<sequence length="79" mass="8338">MRLSALFALSAFFALASATCTPGTYICGPRPVDAADSAIYVCDSSEEYALVADCAADACRKEYGLSLGALQQIIFSFNI</sequence>